<organism evidence="1">
    <name type="scientific">marine sediment metagenome</name>
    <dbReference type="NCBI Taxonomy" id="412755"/>
    <lineage>
        <taxon>unclassified sequences</taxon>
        <taxon>metagenomes</taxon>
        <taxon>ecological metagenomes</taxon>
    </lineage>
</organism>
<dbReference type="Pfam" id="PF13344">
    <property type="entry name" value="Hydrolase_6"/>
    <property type="match status" value="1"/>
</dbReference>
<dbReference type="NCBIfam" id="TIGR01460">
    <property type="entry name" value="HAD-SF-IIA"/>
    <property type="match status" value="1"/>
</dbReference>
<reference evidence="1" key="1">
    <citation type="journal article" date="2014" name="Front. Microbiol.">
        <title>High frequency of phylogenetically diverse reductive dehalogenase-homologous genes in deep subseafloor sedimentary metagenomes.</title>
        <authorList>
            <person name="Kawai M."/>
            <person name="Futagami T."/>
            <person name="Toyoda A."/>
            <person name="Takaki Y."/>
            <person name="Nishi S."/>
            <person name="Hori S."/>
            <person name="Arai W."/>
            <person name="Tsubouchi T."/>
            <person name="Morono Y."/>
            <person name="Uchiyama I."/>
            <person name="Ito T."/>
            <person name="Fujiyama A."/>
            <person name="Inagaki F."/>
            <person name="Takami H."/>
        </authorList>
    </citation>
    <scope>NUCLEOTIDE SEQUENCE</scope>
    <source>
        <strain evidence="1">Expedition CK06-06</strain>
    </source>
</reference>
<comment type="caution">
    <text evidence="1">The sequence shown here is derived from an EMBL/GenBank/DDBJ whole genome shotgun (WGS) entry which is preliminary data.</text>
</comment>
<accession>X1GIE3</accession>
<dbReference type="GO" id="GO:0005737">
    <property type="term" value="C:cytoplasm"/>
    <property type="evidence" value="ECO:0007669"/>
    <property type="project" value="TreeGrafter"/>
</dbReference>
<dbReference type="Gene3D" id="3.40.50.1000">
    <property type="entry name" value="HAD superfamily/HAD-like"/>
    <property type="match status" value="2"/>
</dbReference>
<feature type="non-terminal residue" evidence="1">
    <location>
        <position position="1"/>
    </location>
</feature>
<dbReference type="SUPFAM" id="SSF56784">
    <property type="entry name" value="HAD-like"/>
    <property type="match status" value="1"/>
</dbReference>
<dbReference type="GO" id="GO:0016791">
    <property type="term" value="F:phosphatase activity"/>
    <property type="evidence" value="ECO:0007669"/>
    <property type="project" value="TreeGrafter"/>
</dbReference>
<dbReference type="PANTHER" id="PTHR19288">
    <property type="entry name" value="4-NITROPHENYLPHOSPHATASE-RELATED"/>
    <property type="match status" value="1"/>
</dbReference>
<proteinExistence type="predicted"/>
<dbReference type="InterPro" id="IPR023214">
    <property type="entry name" value="HAD_sf"/>
</dbReference>
<gene>
    <name evidence="1" type="ORF">S03H2_19276</name>
</gene>
<dbReference type="AlphaFoldDB" id="X1GIE3"/>
<dbReference type="PANTHER" id="PTHR19288:SF46">
    <property type="entry name" value="HALOACID DEHALOGENASE-LIKE HYDROLASE DOMAIN-CONTAINING PROTEIN 2"/>
    <property type="match status" value="1"/>
</dbReference>
<name>X1GIE3_9ZZZZ</name>
<dbReference type="EMBL" id="BARU01010054">
    <property type="protein sequence ID" value="GAH44600.1"/>
    <property type="molecule type" value="Genomic_DNA"/>
</dbReference>
<dbReference type="PIRSF" id="PIRSF000915">
    <property type="entry name" value="PGP-type_phosphatase"/>
    <property type="match status" value="1"/>
</dbReference>
<evidence type="ECO:0000313" key="1">
    <source>
        <dbReference type="EMBL" id="GAH44600.1"/>
    </source>
</evidence>
<protein>
    <submittedName>
        <fullName evidence="1">Uncharacterized protein</fullName>
    </submittedName>
</protein>
<dbReference type="InterPro" id="IPR036412">
    <property type="entry name" value="HAD-like_sf"/>
</dbReference>
<dbReference type="InterPro" id="IPR006357">
    <property type="entry name" value="HAD-SF_hydro_IIA"/>
</dbReference>
<sequence length="260" mass="29481">ITELRRKKVFFFDLDGTLYLGNKLFDGVIELIKALKEQGKRYFFLSNNSSKSTSDYLKKLKKLNLNATRENVILSQHPTISYLKKNNYNTVFLLGNESLKKEFIGEGFTLSESNPEIIVLAFDQELTYNRLTKASYLLQKGLPYIATHLDDKCPTEDGFIPDAGGIAALLYKTAERMPVVFGKPNKEMLLFKLKEIKVKPQDAVMFGDRLYTDIKMGLDAGVTTCCVLSGETTLEMINKSKSEKPDFIINGIWDVLEIFS</sequence>
<dbReference type="Pfam" id="PF13242">
    <property type="entry name" value="Hydrolase_like"/>
    <property type="match status" value="1"/>
</dbReference>